<keyword evidence="4" id="KW-1185">Reference proteome</keyword>
<gene>
    <name evidence="3" type="ORF">RJ640_028803</name>
</gene>
<feature type="compositionally biased region" description="Polar residues" evidence="1">
    <location>
        <begin position="314"/>
        <end position="331"/>
    </location>
</feature>
<dbReference type="EMBL" id="JAVXUO010001684">
    <property type="protein sequence ID" value="KAK2980074.1"/>
    <property type="molecule type" value="Genomic_DNA"/>
</dbReference>
<feature type="domain" description="Retrotransposon gag" evidence="2">
    <location>
        <begin position="124"/>
        <end position="219"/>
    </location>
</feature>
<feature type="region of interest" description="Disordered" evidence="1">
    <location>
        <begin position="1"/>
        <end position="24"/>
    </location>
</feature>
<comment type="caution">
    <text evidence="3">The sequence shown here is derived from an EMBL/GenBank/DDBJ whole genome shotgun (WGS) entry which is preliminary data.</text>
</comment>
<feature type="region of interest" description="Disordered" evidence="1">
    <location>
        <begin position="249"/>
        <end position="370"/>
    </location>
</feature>
<dbReference type="InterPro" id="IPR005162">
    <property type="entry name" value="Retrotrans_gag_dom"/>
</dbReference>
<organism evidence="3 4">
    <name type="scientific">Escallonia rubra</name>
    <dbReference type="NCBI Taxonomy" id="112253"/>
    <lineage>
        <taxon>Eukaryota</taxon>
        <taxon>Viridiplantae</taxon>
        <taxon>Streptophyta</taxon>
        <taxon>Embryophyta</taxon>
        <taxon>Tracheophyta</taxon>
        <taxon>Spermatophyta</taxon>
        <taxon>Magnoliopsida</taxon>
        <taxon>eudicotyledons</taxon>
        <taxon>Gunneridae</taxon>
        <taxon>Pentapetalae</taxon>
        <taxon>asterids</taxon>
        <taxon>campanulids</taxon>
        <taxon>Escalloniales</taxon>
        <taxon>Escalloniaceae</taxon>
        <taxon>Escallonia</taxon>
    </lineage>
</organism>
<evidence type="ECO:0000259" key="2">
    <source>
        <dbReference type="Pfam" id="PF03732"/>
    </source>
</evidence>
<evidence type="ECO:0000256" key="1">
    <source>
        <dbReference type="SAM" id="MobiDB-lite"/>
    </source>
</evidence>
<accession>A0AA88QZL0</accession>
<dbReference type="PANTHER" id="PTHR33223:SF11">
    <property type="entry name" value="ELEMENT PROTEIN, PUTATIVE-RELATED"/>
    <property type="match status" value="1"/>
</dbReference>
<dbReference type="Proteomes" id="UP001187471">
    <property type="component" value="Unassembled WGS sequence"/>
</dbReference>
<reference evidence="3" key="1">
    <citation type="submission" date="2022-12" db="EMBL/GenBank/DDBJ databases">
        <title>Draft genome assemblies for two species of Escallonia (Escalloniales).</title>
        <authorList>
            <person name="Chanderbali A."/>
            <person name="Dervinis C."/>
            <person name="Anghel I."/>
            <person name="Soltis D."/>
            <person name="Soltis P."/>
            <person name="Zapata F."/>
        </authorList>
    </citation>
    <scope>NUCLEOTIDE SEQUENCE</scope>
    <source>
        <strain evidence="3">UCBG92.1500</strain>
        <tissue evidence="3">Leaf</tissue>
    </source>
</reference>
<protein>
    <recommendedName>
        <fullName evidence="2">Retrotransposon gag domain-containing protein</fullName>
    </recommendedName>
</protein>
<proteinExistence type="predicted"/>
<feature type="compositionally biased region" description="Polar residues" evidence="1">
    <location>
        <begin position="339"/>
        <end position="348"/>
    </location>
</feature>
<name>A0AA88QZL0_9ASTE</name>
<evidence type="ECO:0000313" key="3">
    <source>
        <dbReference type="EMBL" id="KAK2980074.1"/>
    </source>
</evidence>
<sequence>MTDEGTQRRNNHEFNAEGQDGHNLHDSGLLEACQILQQVVDEMRQMGGNPPVDTNVQEVVNEGNVRSAQQVEQPQEMLNTTQMLRDGNPFFGKPDPTLAEEWLARAEKILDTARILNSQRLVYTSFMLEASAERWWKLLSMKWEREGVPSTWENFKREFTNKYVPAVTQERREVNFIKFEQRNFSVSVYESQFTDLARFCPHLVDSEERKVRKLFKGLNKDLRDKLIPLQLQTYMAVVDKALAIENDLEEQKNVDTEPFRAPSYGGQGNRNSGNVNPGGRGRGNTWHGNFQRALQGRNHNFYGNGQGRGRGNQMSGYTGSQASFAASSLGDNNKRRNQTEISSTQPSKQARIGERSQDFDGLPAPSLSHW</sequence>
<dbReference type="Pfam" id="PF03732">
    <property type="entry name" value="Retrotrans_gag"/>
    <property type="match status" value="1"/>
</dbReference>
<feature type="compositionally biased region" description="Basic and acidic residues" evidence="1">
    <location>
        <begin position="249"/>
        <end position="258"/>
    </location>
</feature>
<dbReference type="AlphaFoldDB" id="A0AA88QZL0"/>
<dbReference type="PANTHER" id="PTHR33223">
    <property type="entry name" value="CCHC-TYPE DOMAIN-CONTAINING PROTEIN"/>
    <property type="match status" value="1"/>
</dbReference>
<evidence type="ECO:0000313" key="4">
    <source>
        <dbReference type="Proteomes" id="UP001187471"/>
    </source>
</evidence>